<keyword evidence="2" id="KW-0812">Transmembrane</keyword>
<evidence type="ECO:0008006" key="5">
    <source>
        <dbReference type="Google" id="ProtNLM"/>
    </source>
</evidence>
<comment type="caution">
    <text evidence="3">The sequence shown here is derived from an EMBL/GenBank/DDBJ whole genome shotgun (WGS) entry which is preliminary data.</text>
</comment>
<sequence>MAAPANDIQRLRTQLESSRWQMHSGIQRIEDQLNVSKRVRTEFKEHPLKWVAISAGVGLVAAKLIPLLLGSRKRGVMGRMLTPLVRAGAAAAMPIVAHQVSNWMAQKGLSIPGLAPMPMPEPHPISQVPPPVVGSAPVSPAQEAYPE</sequence>
<dbReference type="RefSeq" id="WP_113956395.1">
    <property type="nucleotide sequence ID" value="NZ_QNRR01000001.1"/>
</dbReference>
<feature type="transmembrane region" description="Helical" evidence="2">
    <location>
        <begin position="50"/>
        <end position="70"/>
    </location>
</feature>
<keyword evidence="2" id="KW-0472">Membrane</keyword>
<dbReference type="Proteomes" id="UP000253426">
    <property type="component" value="Unassembled WGS sequence"/>
</dbReference>
<evidence type="ECO:0000313" key="3">
    <source>
        <dbReference type="EMBL" id="RBP47461.1"/>
    </source>
</evidence>
<name>A0A366HT48_9BACT</name>
<dbReference type="EMBL" id="QNRR01000001">
    <property type="protein sequence ID" value="RBP47461.1"/>
    <property type="molecule type" value="Genomic_DNA"/>
</dbReference>
<gene>
    <name evidence="3" type="ORF">DES53_101258</name>
</gene>
<evidence type="ECO:0000256" key="1">
    <source>
        <dbReference type="SAM" id="MobiDB-lite"/>
    </source>
</evidence>
<organism evidence="3 4">
    <name type="scientific">Roseimicrobium gellanilyticum</name>
    <dbReference type="NCBI Taxonomy" id="748857"/>
    <lineage>
        <taxon>Bacteria</taxon>
        <taxon>Pseudomonadati</taxon>
        <taxon>Verrucomicrobiota</taxon>
        <taxon>Verrucomicrobiia</taxon>
        <taxon>Verrucomicrobiales</taxon>
        <taxon>Verrucomicrobiaceae</taxon>
        <taxon>Roseimicrobium</taxon>
    </lineage>
</organism>
<accession>A0A366HT48</accession>
<evidence type="ECO:0000313" key="4">
    <source>
        <dbReference type="Proteomes" id="UP000253426"/>
    </source>
</evidence>
<protein>
    <recommendedName>
        <fullName evidence="5">YqjK-like protein</fullName>
    </recommendedName>
</protein>
<evidence type="ECO:0000256" key="2">
    <source>
        <dbReference type="SAM" id="Phobius"/>
    </source>
</evidence>
<dbReference type="AlphaFoldDB" id="A0A366HT48"/>
<reference evidence="3 4" key="1">
    <citation type="submission" date="2018-06" db="EMBL/GenBank/DDBJ databases">
        <title>Genomic Encyclopedia of Type Strains, Phase IV (KMG-IV): sequencing the most valuable type-strain genomes for metagenomic binning, comparative biology and taxonomic classification.</title>
        <authorList>
            <person name="Goeker M."/>
        </authorList>
    </citation>
    <scope>NUCLEOTIDE SEQUENCE [LARGE SCALE GENOMIC DNA]</scope>
    <source>
        <strain evidence="3 4">DSM 25532</strain>
    </source>
</reference>
<proteinExistence type="predicted"/>
<feature type="region of interest" description="Disordered" evidence="1">
    <location>
        <begin position="115"/>
        <end position="147"/>
    </location>
</feature>
<keyword evidence="2" id="KW-1133">Transmembrane helix</keyword>
<keyword evidence="4" id="KW-1185">Reference proteome</keyword>
<feature type="compositionally biased region" description="Pro residues" evidence="1">
    <location>
        <begin position="115"/>
        <end position="132"/>
    </location>
</feature>